<gene>
    <name evidence="1" type="ORF">CK203_017978</name>
</gene>
<organism evidence="1 2">
    <name type="scientific">Vitis vinifera</name>
    <name type="common">Grape</name>
    <dbReference type="NCBI Taxonomy" id="29760"/>
    <lineage>
        <taxon>Eukaryota</taxon>
        <taxon>Viridiplantae</taxon>
        <taxon>Streptophyta</taxon>
        <taxon>Embryophyta</taxon>
        <taxon>Tracheophyta</taxon>
        <taxon>Spermatophyta</taxon>
        <taxon>Magnoliopsida</taxon>
        <taxon>eudicotyledons</taxon>
        <taxon>Gunneridae</taxon>
        <taxon>Pentapetalae</taxon>
        <taxon>rosids</taxon>
        <taxon>Vitales</taxon>
        <taxon>Vitaceae</taxon>
        <taxon>Viteae</taxon>
        <taxon>Vitis</taxon>
    </lineage>
</organism>
<comment type="caution">
    <text evidence="1">The sequence shown here is derived from an EMBL/GenBank/DDBJ whole genome shotgun (WGS) entry which is preliminary data.</text>
</comment>
<name>A0A438JVY4_VITVI</name>
<proteinExistence type="predicted"/>
<dbReference type="EMBL" id="QGNW01000025">
    <property type="protein sequence ID" value="RVX13127.1"/>
    <property type="molecule type" value="Genomic_DNA"/>
</dbReference>
<sequence>MGKLKIEDRRQQEEIVEDPKKKNHLWHYLLLNKCKALYGLNKHLEHAFFITKAIRDGGEFFGIHGKAMGKLRNMKNRSFELIPPRKNSVRLKFHLLRISYIRNSIRLSSTFSGYLTSEILSGDIPLSPDISHLAPNARWERRTFQLPRSDMSGSSDSAYPENFLSVYSAAVFS</sequence>
<dbReference type="AlphaFoldDB" id="A0A438JVY4"/>
<evidence type="ECO:0000313" key="1">
    <source>
        <dbReference type="EMBL" id="RVX13127.1"/>
    </source>
</evidence>
<dbReference type="Proteomes" id="UP000288805">
    <property type="component" value="Unassembled WGS sequence"/>
</dbReference>
<accession>A0A438JVY4</accession>
<evidence type="ECO:0000313" key="2">
    <source>
        <dbReference type="Proteomes" id="UP000288805"/>
    </source>
</evidence>
<reference evidence="1 2" key="1">
    <citation type="journal article" date="2018" name="PLoS Genet.">
        <title>Population sequencing reveals clonal diversity and ancestral inbreeding in the grapevine cultivar Chardonnay.</title>
        <authorList>
            <person name="Roach M.J."/>
            <person name="Johnson D.L."/>
            <person name="Bohlmann J."/>
            <person name="van Vuuren H.J."/>
            <person name="Jones S.J."/>
            <person name="Pretorius I.S."/>
            <person name="Schmidt S.A."/>
            <person name="Borneman A.R."/>
        </authorList>
    </citation>
    <scope>NUCLEOTIDE SEQUENCE [LARGE SCALE GENOMIC DNA]</scope>
    <source>
        <strain evidence="2">cv. Chardonnay</strain>
        <tissue evidence="1">Leaf</tissue>
    </source>
</reference>
<protein>
    <submittedName>
        <fullName evidence="1">Uncharacterized protein</fullName>
    </submittedName>
</protein>